<dbReference type="InterPro" id="IPR000209">
    <property type="entry name" value="Peptidase_S8/S53_dom"/>
</dbReference>
<dbReference type="PANTHER" id="PTHR43399">
    <property type="entry name" value="SUBTILISIN-RELATED"/>
    <property type="match status" value="1"/>
</dbReference>
<feature type="domain" description="Peptidase S8/S53" evidence="7">
    <location>
        <begin position="138"/>
        <end position="380"/>
    </location>
</feature>
<dbReference type="Pfam" id="PF00082">
    <property type="entry name" value="Peptidase_S8"/>
    <property type="match status" value="1"/>
</dbReference>
<sequence>MRKWLSAALVALLLLGGWLATGWIGQKRQASGEPGLPETREWIIKWRDHAPSAPGEFEVLQRDDRHRLMVVRLNEHIDVVRWVDAWSKRPDVEFVQPNRKLRIKALPVPNDKANPEQTSYLRQIRADLAWGVVREAPNVTVAVVDTGVDLAHPDLAPNLVPGVNLVEPAKPPQDDNGHGTALAGIVAAAGNNGLGVSGVLWRARIMPVKVLDARGEGGDYTVGMGIREAVDRGADVVLLSLGDPIYSLHMKEAVEYAEKRGVVVVAATGNRGARVEYPAAFPTVLAVGAVDGADRWLYYSNHGQEVDVVAPGTRVYTTALGGGYGFARDGTSLAAPQVAAVAAMLKALHPQWTPRQIRNQIRLTADDVGPPGWDEKTGFGRLNAYRAVTTVLPDDPFEPNDRMAQAHPLPVVGERYGTLKRGDVDWWKVDMRYAGELLLSVEGPQAGAPVRVEAYPNGKAAARAVHTLRMTQTVVFSLPRGTSWIRLSAVVAPDGPVRYVMTTQFRIYRDPYEPNDTLRQAKPLPWSGRTATLTGTIHHDGDEDWFQTEVSRPGRLDVRVTVDTLRFDPVVRVENPALGVRREIDDGNVQNGQAEVFSLEVEPGVYYLRITNYYGVSVDGEYTLHVRYTPEQPDPAEPNEVSWEAHPVLFGVPVAGTIDSVVDFDWYAFTVPEPSVVTVLFEEVPPLAGLRLTWYDGALRPLHDGPVTDAAVAVHRTVDPGRYLLRLQADEGSKYEAYRFVVTRRAIDPTTP</sequence>
<dbReference type="Gene3D" id="2.60.120.380">
    <property type="match status" value="3"/>
</dbReference>
<evidence type="ECO:0000259" key="7">
    <source>
        <dbReference type="Pfam" id="PF00082"/>
    </source>
</evidence>
<evidence type="ECO:0000256" key="1">
    <source>
        <dbReference type="ARBA" id="ARBA00011073"/>
    </source>
</evidence>
<feature type="active site" description="Charge relay system" evidence="5">
    <location>
        <position position="332"/>
    </location>
</feature>
<dbReference type="PROSITE" id="PS51892">
    <property type="entry name" value="SUBTILASE"/>
    <property type="match status" value="1"/>
</dbReference>
<feature type="active site" description="Charge relay system" evidence="5">
    <location>
        <position position="145"/>
    </location>
</feature>
<dbReference type="InterPro" id="IPR023828">
    <property type="entry name" value="Peptidase_S8_Ser-AS"/>
</dbReference>
<dbReference type="PROSITE" id="PS00138">
    <property type="entry name" value="SUBTILASE_SER"/>
    <property type="match status" value="1"/>
</dbReference>
<comment type="caution">
    <text evidence="8">The sequence shown here is derived from an EMBL/GenBank/DDBJ whole genome shotgun (WGS) entry which is preliminary data.</text>
</comment>
<dbReference type="Gene3D" id="3.40.50.200">
    <property type="entry name" value="Peptidase S8/S53 domain"/>
    <property type="match status" value="1"/>
</dbReference>
<evidence type="ECO:0000313" key="8">
    <source>
        <dbReference type="EMBL" id="GGK08106.1"/>
    </source>
</evidence>
<evidence type="ECO:0000256" key="4">
    <source>
        <dbReference type="ARBA" id="ARBA00022825"/>
    </source>
</evidence>
<dbReference type="GO" id="GO:0006508">
    <property type="term" value="P:proteolysis"/>
    <property type="evidence" value="ECO:0007669"/>
    <property type="project" value="UniProtKB-KW"/>
</dbReference>
<dbReference type="InterPro" id="IPR023827">
    <property type="entry name" value="Peptidase_S8_Asp-AS"/>
</dbReference>
<dbReference type="SUPFAM" id="SSF89260">
    <property type="entry name" value="Collagen-binding domain"/>
    <property type="match status" value="1"/>
</dbReference>
<keyword evidence="3 5" id="KW-0378">Hydrolase</keyword>
<feature type="active site" description="Charge relay system" evidence="5">
    <location>
        <position position="178"/>
    </location>
</feature>
<keyword evidence="2 5" id="KW-0645">Protease</keyword>
<dbReference type="InterPro" id="IPR015500">
    <property type="entry name" value="Peptidase_S8_subtilisin-rel"/>
</dbReference>
<keyword evidence="9" id="KW-1185">Reference proteome</keyword>
<proteinExistence type="inferred from homology"/>
<evidence type="ECO:0000313" key="9">
    <source>
        <dbReference type="Proteomes" id="UP000637720"/>
    </source>
</evidence>
<evidence type="ECO:0000256" key="3">
    <source>
        <dbReference type="ARBA" id="ARBA00022801"/>
    </source>
</evidence>
<dbReference type="InterPro" id="IPR036852">
    <property type="entry name" value="Peptidase_S8/S53_dom_sf"/>
</dbReference>
<reference evidence="8" key="1">
    <citation type="journal article" date="2014" name="Int. J. Syst. Evol. Microbiol.">
        <title>Complete genome sequence of Corynebacterium casei LMG S-19264T (=DSM 44701T), isolated from a smear-ripened cheese.</title>
        <authorList>
            <consortium name="US DOE Joint Genome Institute (JGI-PGF)"/>
            <person name="Walter F."/>
            <person name="Albersmeier A."/>
            <person name="Kalinowski J."/>
            <person name="Ruckert C."/>
        </authorList>
    </citation>
    <scope>NUCLEOTIDE SEQUENCE</scope>
    <source>
        <strain evidence="8">JCM 14719</strain>
    </source>
</reference>
<dbReference type="RefSeq" id="WP_188818170.1">
    <property type="nucleotide sequence ID" value="NZ_BMOF01000072.1"/>
</dbReference>
<comment type="similarity">
    <text evidence="1 5 6">Belongs to the peptidase S8 family.</text>
</comment>
<dbReference type="PRINTS" id="PR00723">
    <property type="entry name" value="SUBTILISIN"/>
</dbReference>
<evidence type="ECO:0000256" key="6">
    <source>
        <dbReference type="RuleBase" id="RU003355"/>
    </source>
</evidence>
<accession>A0A8J3FEF3</accession>
<dbReference type="PROSITE" id="PS00136">
    <property type="entry name" value="SUBTILASE_ASP"/>
    <property type="match status" value="1"/>
</dbReference>
<dbReference type="AlphaFoldDB" id="A0A8J3FEF3"/>
<dbReference type="InterPro" id="IPR051048">
    <property type="entry name" value="Peptidase_S8/S53_subtilisin"/>
</dbReference>
<protein>
    <recommendedName>
        <fullName evidence="7">Peptidase S8/S53 domain-containing protein</fullName>
    </recommendedName>
</protein>
<dbReference type="Proteomes" id="UP000637720">
    <property type="component" value="Unassembled WGS sequence"/>
</dbReference>
<dbReference type="SUPFAM" id="SSF52743">
    <property type="entry name" value="Subtilisin-like"/>
    <property type="match status" value="1"/>
</dbReference>
<dbReference type="GO" id="GO:0004252">
    <property type="term" value="F:serine-type endopeptidase activity"/>
    <property type="evidence" value="ECO:0007669"/>
    <property type="project" value="UniProtKB-UniRule"/>
</dbReference>
<dbReference type="PANTHER" id="PTHR43399:SF4">
    <property type="entry name" value="CELL WALL-ASSOCIATED PROTEASE"/>
    <property type="match status" value="1"/>
</dbReference>
<gene>
    <name evidence="8" type="ORF">GCM10007043_22730</name>
</gene>
<evidence type="ECO:0000256" key="5">
    <source>
        <dbReference type="PROSITE-ProRule" id="PRU01240"/>
    </source>
</evidence>
<dbReference type="EMBL" id="BMOF01000072">
    <property type="protein sequence ID" value="GGK08106.1"/>
    <property type="molecule type" value="Genomic_DNA"/>
</dbReference>
<keyword evidence="4 5" id="KW-0720">Serine protease</keyword>
<reference evidence="8" key="2">
    <citation type="submission" date="2020-09" db="EMBL/GenBank/DDBJ databases">
        <authorList>
            <person name="Sun Q."/>
            <person name="Ohkuma M."/>
        </authorList>
    </citation>
    <scope>NUCLEOTIDE SEQUENCE</scope>
    <source>
        <strain evidence="8">JCM 14719</strain>
    </source>
</reference>
<name>A0A8J3FEF3_9BACI</name>
<evidence type="ECO:0000256" key="2">
    <source>
        <dbReference type="ARBA" id="ARBA00022670"/>
    </source>
</evidence>
<organism evidence="8 9">
    <name type="scientific">Calditerricola satsumensis</name>
    <dbReference type="NCBI Taxonomy" id="373054"/>
    <lineage>
        <taxon>Bacteria</taxon>
        <taxon>Bacillati</taxon>
        <taxon>Bacillota</taxon>
        <taxon>Bacilli</taxon>
        <taxon>Bacillales</taxon>
        <taxon>Bacillaceae</taxon>
        <taxon>Calditerricola</taxon>
    </lineage>
</organism>